<comment type="caution">
    <text evidence="2">The sequence shown here is derived from an EMBL/GenBank/DDBJ whole genome shotgun (WGS) entry which is preliminary data.</text>
</comment>
<organism evidence="2 3">
    <name type="scientific">Actinopolymorpha pittospori</name>
    <dbReference type="NCBI Taxonomy" id="648752"/>
    <lineage>
        <taxon>Bacteria</taxon>
        <taxon>Bacillati</taxon>
        <taxon>Actinomycetota</taxon>
        <taxon>Actinomycetes</taxon>
        <taxon>Propionibacteriales</taxon>
        <taxon>Actinopolymorphaceae</taxon>
        <taxon>Actinopolymorpha</taxon>
    </lineage>
</organism>
<dbReference type="InterPro" id="IPR028087">
    <property type="entry name" value="Tad_N"/>
</dbReference>
<sequence length="130" mass="13430">MTLWLALSSFVMVVLVGLAVDLTGQVHAQQRARDVAAQAARVGGQQLNASQAVRGLGAQASPTQAVRAAQLYLNASDVSGTVGVVNGTTLVVSTTDIYQPKFLSIVGLGNMRVSGKAEARLVRAVGGVER</sequence>
<protein>
    <submittedName>
        <fullName evidence="2">Flp pilus assembly protein TadG</fullName>
    </submittedName>
</protein>
<accession>A0A927N121</accession>
<dbReference type="Proteomes" id="UP000638648">
    <property type="component" value="Unassembled WGS sequence"/>
</dbReference>
<evidence type="ECO:0000313" key="3">
    <source>
        <dbReference type="Proteomes" id="UP000638648"/>
    </source>
</evidence>
<reference evidence="2" key="1">
    <citation type="submission" date="2020-10" db="EMBL/GenBank/DDBJ databases">
        <title>Sequencing the genomes of 1000 actinobacteria strains.</title>
        <authorList>
            <person name="Klenk H.-P."/>
        </authorList>
    </citation>
    <scope>NUCLEOTIDE SEQUENCE</scope>
    <source>
        <strain evidence="2">DSM 45354</strain>
    </source>
</reference>
<name>A0A927N121_9ACTN</name>
<dbReference type="Pfam" id="PF13400">
    <property type="entry name" value="Tad"/>
    <property type="match status" value="1"/>
</dbReference>
<proteinExistence type="predicted"/>
<dbReference type="AlphaFoldDB" id="A0A927N121"/>
<gene>
    <name evidence="2" type="ORF">HEB94_006912</name>
</gene>
<evidence type="ECO:0000313" key="2">
    <source>
        <dbReference type="EMBL" id="MBE1610064.1"/>
    </source>
</evidence>
<dbReference type="EMBL" id="JADBEM010000001">
    <property type="protein sequence ID" value="MBE1610064.1"/>
    <property type="molecule type" value="Genomic_DNA"/>
</dbReference>
<keyword evidence="3" id="KW-1185">Reference proteome</keyword>
<dbReference type="RefSeq" id="WP_337918092.1">
    <property type="nucleotide sequence ID" value="NZ_BAABJL010000200.1"/>
</dbReference>
<feature type="domain" description="Putative Flp pilus-assembly TadG-like N-terminal" evidence="1">
    <location>
        <begin position="5"/>
        <end position="46"/>
    </location>
</feature>
<evidence type="ECO:0000259" key="1">
    <source>
        <dbReference type="Pfam" id="PF13400"/>
    </source>
</evidence>